<reference evidence="2 3" key="1">
    <citation type="journal article" date="2015" name="Fungal Genet. Biol.">
        <title>Evolution of novel wood decay mechanisms in Agaricales revealed by the genome sequences of Fistulina hepatica and Cylindrobasidium torrendii.</title>
        <authorList>
            <person name="Floudas D."/>
            <person name="Held B.W."/>
            <person name="Riley R."/>
            <person name="Nagy L.G."/>
            <person name="Koehler G."/>
            <person name="Ransdell A.S."/>
            <person name="Younus H."/>
            <person name="Chow J."/>
            <person name="Chiniquy J."/>
            <person name="Lipzen A."/>
            <person name="Tritt A."/>
            <person name="Sun H."/>
            <person name="Haridas S."/>
            <person name="LaButti K."/>
            <person name="Ohm R.A."/>
            <person name="Kues U."/>
            <person name="Blanchette R.A."/>
            <person name="Grigoriev I.V."/>
            <person name="Minto R.E."/>
            <person name="Hibbett D.S."/>
        </authorList>
    </citation>
    <scope>NUCLEOTIDE SEQUENCE [LARGE SCALE GENOMIC DNA]</scope>
    <source>
        <strain evidence="2 3">FP15055 ss-10</strain>
    </source>
</reference>
<gene>
    <name evidence="2" type="ORF">CYLTODRAFT_373153</name>
</gene>
<evidence type="ECO:0000313" key="3">
    <source>
        <dbReference type="Proteomes" id="UP000054007"/>
    </source>
</evidence>
<feature type="chain" id="PRO_5002317415" evidence="1">
    <location>
        <begin position="20"/>
        <end position="311"/>
    </location>
</feature>
<dbReference type="AlphaFoldDB" id="A0A0D7BHX8"/>
<evidence type="ECO:0000256" key="1">
    <source>
        <dbReference type="SAM" id="SignalP"/>
    </source>
</evidence>
<protein>
    <submittedName>
        <fullName evidence="2">Uncharacterized protein</fullName>
    </submittedName>
</protein>
<dbReference type="Proteomes" id="UP000054007">
    <property type="component" value="Unassembled WGS sequence"/>
</dbReference>
<accession>A0A0D7BHX8</accession>
<keyword evidence="1" id="KW-0732">Signal</keyword>
<sequence>MFSISTFFVASIAALGATAMPFDQVTKVLPRDVAHIGLDEVAGEYVAYRRDGSLYGRFPADANTAPVVKRDATCGDLSIEQAESIPGWDAINQYADDNWGTGSRKTVTNPSEYLDQPAQVCVTDEVVELSFEGDPVCQTHKTTTEGSLVGTSGTVAIGVSQGFNTDTSYTVSQASTLGLSSTLEVKVGIPEVADVTSSLTVSTSVTDTLSSTFDVSYNDVSTVTITMTAPEGKTCSAVAETKTCNMQAKGSIRYLATGWIWFNYDSKTQGHYKWAANIDNILTNQDDRSSFADFHGAMSSDTHTAYQGTCA</sequence>
<organism evidence="2 3">
    <name type="scientific">Cylindrobasidium torrendii FP15055 ss-10</name>
    <dbReference type="NCBI Taxonomy" id="1314674"/>
    <lineage>
        <taxon>Eukaryota</taxon>
        <taxon>Fungi</taxon>
        <taxon>Dikarya</taxon>
        <taxon>Basidiomycota</taxon>
        <taxon>Agaricomycotina</taxon>
        <taxon>Agaricomycetes</taxon>
        <taxon>Agaricomycetidae</taxon>
        <taxon>Agaricales</taxon>
        <taxon>Marasmiineae</taxon>
        <taxon>Physalacriaceae</taxon>
        <taxon>Cylindrobasidium</taxon>
    </lineage>
</organism>
<name>A0A0D7BHX8_9AGAR</name>
<dbReference type="EMBL" id="KN880488">
    <property type="protein sequence ID" value="KIY69241.1"/>
    <property type="molecule type" value="Genomic_DNA"/>
</dbReference>
<proteinExistence type="predicted"/>
<keyword evidence="3" id="KW-1185">Reference proteome</keyword>
<evidence type="ECO:0000313" key="2">
    <source>
        <dbReference type="EMBL" id="KIY69241.1"/>
    </source>
</evidence>
<dbReference type="OrthoDB" id="3010635at2759"/>
<feature type="signal peptide" evidence="1">
    <location>
        <begin position="1"/>
        <end position="19"/>
    </location>
</feature>